<dbReference type="RefSeq" id="WP_103896692.1">
    <property type="nucleotide sequence ID" value="NZ_FNUK01000032.1"/>
</dbReference>
<dbReference type="InterPro" id="IPR028994">
    <property type="entry name" value="Integrin_alpha_N"/>
</dbReference>
<proteinExistence type="predicted"/>
<sequence length="295" mass="33635">MKLKIYVVKKQQIIWGLIILAAIILAAIVLIFMKTKQTINTFNQPNTYYTDLNNNGKTDCILVTTNEKTGEYNVSVRLDEKKTLGLEPDTTIKTLGFFNKNWPMNINFVDIDKDKNLEIILQASDSKGPILHVYKLKDQQIAKLLSGRYSIFGLINTKDFEPVLVIGNKTKDDIRFNYLTFNSTGPIPYIMPTSMNLGKNSINSLLGYIETQEVEAANINQKHLDIISKGKFLDGTISEIRYDKYDVPTQCTYLIRTLEETPIGNENSIYKVTLGLTKYDSRNPQYKILSIIKIK</sequence>
<accession>A0A1H5XK64</accession>
<dbReference type="AlphaFoldDB" id="A0A1H5XK64"/>
<keyword evidence="1" id="KW-0472">Membrane</keyword>
<keyword evidence="1" id="KW-1133">Transmembrane helix</keyword>
<dbReference type="SUPFAM" id="SSF69318">
    <property type="entry name" value="Integrin alpha N-terminal domain"/>
    <property type="match status" value="1"/>
</dbReference>
<protein>
    <recommendedName>
        <fullName evidence="4">Repeat domain-containing protein</fullName>
    </recommendedName>
</protein>
<dbReference type="OrthoDB" id="1935191at2"/>
<evidence type="ECO:0000256" key="1">
    <source>
        <dbReference type="SAM" id="Phobius"/>
    </source>
</evidence>
<keyword evidence="1" id="KW-0812">Transmembrane</keyword>
<name>A0A1H5XK64_9CLOT</name>
<dbReference type="Proteomes" id="UP000242850">
    <property type="component" value="Unassembled WGS sequence"/>
</dbReference>
<feature type="transmembrane region" description="Helical" evidence="1">
    <location>
        <begin position="12"/>
        <end position="33"/>
    </location>
</feature>
<reference evidence="3" key="1">
    <citation type="submission" date="2016-10" db="EMBL/GenBank/DDBJ databases">
        <authorList>
            <person name="Varghese N."/>
            <person name="Submissions S."/>
        </authorList>
    </citation>
    <scope>NUCLEOTIDE SEQUENCE [LARGE SCALE GENOMIC DNA]</scope>
    <source>
        <strain evidence="3">DSM 5463</strain>
    </source>
</reference>
<gene>
    <name evidence="2" type="ORF">SAMN05660865_01797</name>
</gene>
<organism evidence="2 3">
    <name type="scientific">Caloramator fervidus</name>
    <dbReference type="NCBI Taxonomy" id="29344"/>
    <lineage>
        <taxon>Bacteria</taxon>
        <taxon>Bacillati</taxon>
        <taxon>Bacillota</taxon>
        <taxon>Clostridia</taxon>
        <taxon>Eubacteriales</taxon>
        <taxon>Clostridiaceae</taxon>
        <taxon>Caloramator</taxon>
    </lineage>
</organism>
<keyword evidence="3" id="KW-1185">Reference proteome</keyword>
<evidence type="ECO:0000313" key="2">
    <source>
        <dbReference type="EMBL" id="SEG12174.1"/>
    </source>
</evidence>
<dbReference type="EMBL" id="FNUK01000032">
    <property type="protein sequence ID" value="SEG12174.1"/>
    <property type="molecule type" value="Genomic_DNA"/>
</dbReference>
<evidence type="ECO:0000313" key="3">
    <source>
        <dbReference type="Proteomes" id="UP000242850"/>
    </source>
</evidence>
<evidence type="ECO:0008006" key="4">
    <source>
        <dbReference type="Google" id="ProtNLM"/>
    </source>
</evidence>